<dbReference type="HOGENOM" id="CLU_2451950_0_0_10"/>
<feature type="transmembrane region" description="Helical" evidence="1">
    <location>
        <begin position="15"/>
        <end position="35"/>
    </location>
</feature>
<dbReference type="EMBL" id="CP001681">
    <property type="protein sequence ID" value="ACU04729.1"/>
    <property type="molecule type" value="Genomic_DNA"/>
</dbReference>
<gene>
    <name evidence="2" type="ordered locus">Phep_2525</name>
</gene>
<keyword evidence="1" id="KW-0812">Transmembrane</keyword>
<dbReference type="AlphaFoldDB" id="C6XZN3"/>
<evidence type="ECO:0000313" key="2">
    <source>
        <dbReference type="EMBL" id="ACU04729.1"/>
    </source>
</evidence>
<name>C6XZN3_PEDHD</name>
<keyword evidence="1" id="KW-0472">Membrane</keyword>
<evidence type="ECO:0000256" key="1">
    <source>
        <dbReference type="SAM" id="Phobius"/>
    </source>
</evidence>
<dbReference type="KEGG" id="phe:Phep_2525"/>
<protein>
    <submittedName>
        <fullName evidence="2">Uncharacterized protein</fullName>
    </submittedName>
</protein>
<dbReference type="STRING" id="485917.Phep_2525"/>
<evidence type="ECO:0000313" key="3">
    <source>
        <dbReference type="Proteomes" id="UP000000852"/>
    </source>
</evidence>
<reference evidence="2 3" key="1">
    <citation type="journal article" date="2009" name="Stand. Genomic Sci.">
        <title>Complete genome sequence of Pedobacter heparinus type strain (HIM 762-3).</title>
        <authorList>
            <person name="Han C."/>
            <person name="Spring S."/>
            <person name="Lapidus A."/>
            <person name="Del Rio T.G."/>
            <person name="Tice H."/>
            <person name="Copeland A."/>
            <person name="Cheng J.F."/>
            <person name="Lucas S."/>
            <person name="Chen F."/>
            <person name="Nolan M."/>
            <person name="Bruce D."/>
            <person name="Goodwin L."/>
            <person name="Pitluck S."/>
            <person name="Ivanova N."/>
            <person name="Mavromatis K."/>
            <person name="Mikhailova N."/>
            <person name="Pati A."/>
            <person name="Chen A."/>
            <person name="Palaniappan K."/>
            <person name="Land M."/>
            <person name="Hauser L."/>
            <person name="Chang Y.J."/>
            <person name="Jeffries C.C."/>
            <person name="Saunders E."/>
            <person name="Chertkov O."/>
            <person name="Brettin T."/>
            <person name="Goker M."/>
            <person name="Rohde M."/>
            <person name="Bristow J."/>
            <person name="Eisen J.A."/>
            <person name="Markowitz V."/>
            <person name="Hugenholtz P."/>
            <person name="Kyrpides N.C."/>
            <person name="Klenk H.P."/>
            <person name="Detter J.C."/>
        </authorList>
    </citation>
    <scope>NUCLEOTIDE SEQUENCE [LARGE SCALE GENOMIC DNA]</scope>
    <source>
        <strain evidence="3">ATCC 13125 / DSM 2366 / CIP 104194 / JCM 7457 / NBRC 12017 / NCIMB 9290 / NRRL B-14731 / HIM 762-3</strain>
    </source>
</reference>
<accession>C6XZN3</accession>
<organism evidence="2 3">
    <name type="scientific">Pedobacter heparinus (strain ATCC 13125 / DSM 2366 / CIP 104194 / JCM 7457 / NBRC 12017 / NCIMB 9290 / NRRL B-14731 / HIM 762-3)</name>
    <dbReference type="NCBI Taxonomy" id="485917"/>
    <lineage>
        <taxon>Bacteria</taxon>
        <taxon>Pseudomonadati</taxon>
        <taxon>Bacteroidota</taxon>
        <taxon>Sphingobacteriia</taxon>
        <taxon>Sphingobacteriales</taxon>
        <taxon>Sphingobacteriaceae</taxon>
        <taxon>Pedobacter</taxon>
    </lineage>
</organism>
<dbReference type="OrthoDB" id="9960013at2"/>
<dbReference type="Proteomes" id="UP000000852">
    <property type="component" value="Chromosome"/>
</dbReference>
<keyword evidence="3" id="KW-1185">Reference proteome</keyword>
<proteinExistence type="predicted"/>
<sequence>MTEEKSTPFYSRREFKYLTIACTALIVTAVGAVFYNKHPKPVRHKSGKVIEYEAPVAAGKVATENADSVNFTSQDSAKVADSSIVVVDK</sequence>
<dbReference type="RefSeq" id="WP_015808341.1">
    <property type="nucleotide sequence ID" value="NC_013061.1"/>
</dbReference>
<keyword evidence="1" id="KW-1133">Transmembrane helix</keyword>